<dbReference type="InterPro" id="IPR057253">
    <property type="entry name" value="CoiA-like_N"/>
</dbReference>
<protein>
    <recommendedName>
        <fullName evidence="1">Competence protein CoiA-like N-terminal domain-containing protein</fullName>
    </recommendedName>
</protein>
<organism evidence="2 3">
    <name type="scientific">Priestia megaterium</name>
    <name type="common">Bacillus megaterium</name>
    <dbReference type="NCBI Taxonomy" id="1404"/>
    <lineage>
        <taxon>Bacteria</taxon>
        <taxon>Bacillati</taxon>
        <taxon>Bacillota</taxon>
        <taxon>Bacilli</taxon>
        <taxon>Bacillales</taxon>
        <taxon>Bacillaceae</taxon>
        <taxon>Priestia</taxon>
    </lineage>
</organism>
<feature type="domain" description="Competence protein CoiA-like N-terminal" evidence="1">
    <location>
        <begin position="7"/>
        <end position="41"/>
    </location>
</feature>
<dbReference type="EMBL" id="CP051128">
    <property type="protein sequence ID" value="QIZ11027.1"/>
    <property type="molecule type" value="Genomic_DNA"/>
</dbReference>
<gene>
    <name evidence="2" type="ORF">HFZ78_19190</name>
</gene>
<accession>A0A6H1PCC0</accession>
<proteinExistence type="predicted"/>
<dbReference type="Proteomes" id="UP000501868">
    <property type="component" value="Chromosome"/>
</dbReference>
<evidence type="ECO:0000259" key="1">
    <source>
        <dbReference type="Pfam" id="PF25164"/>
    </source>
</evidence>
<dbReference type="Pfam" id="PF25164">
    <property type="entry name" value="CoiA_N"/>
    <property type="match status" value="1"/>
</dbReference>
<reference evidence="2 3" key="2">
    <citation type="submission" date="2020-04" db="EMBL/GenBank/DDBJ databases">
        <authorList>
            <person name="Fomenkov A."/>
            <person name="Anton B.P."/>
            <person name="Roberts R.J."/>
        </authorList>
    </citation>
    <scope>NUCLEOTIDE SEQUENCE [LARGE SCALE GENOMIC DNA]</scope>
    <source>
        <strain evidence="2 3">S2</strain>
    </source>
</reference>
<name>A0A6H1PCC0_PRIMG</name>
<evidence type="ECO:0000313" key="2">
    <source>
        <dbReference type="EMBL" id="QIZ11027.1"/>
    </source>
</evidence>
<reference evidence="2 3" key="1">
    <citation type="submission" date="2020-04" db="EMBL/GenBank/DDBJ databases">
        <title>Genome-Wide Identification of 5-Methylcytosine Sites in Bacterial Genomes By High-Throughput Sequencing of MspJI Restriction Fragments.</title>
        <authorList>
            <person name="Wu V."/>
        </authorList>
    </citation>
    <scope>NUCLEOTIDE SEQUENCE [LARGE SCALE GENOMIC DNA]</scope>
    <source>
        <strain evidence="2 3">S2</strain>
    </source>
</reference>
<sequence length="115" mass="13876">MKDKLFRDRKYICPFYGEEVIFRKVEKNQHHFSHKADTNCNPASETILHFEAKHYLVRELNNQNDVYCSIPIDYFGDKYKEMFNALNQTYYDISLLDFLRFYKAGELFVKKRSAI</sequence>
<evidence type="ECO:0000313" key="3">
    <source>
        <dbReference type="Proteomes" id="UP000501868"/>
    </source>
</evidence>
<dbReference type="AlphaFoldDB" id="A0A6H1PCC0"/>